<dbReference type="InterPro" id="IPR006977">
    <property type="entry name" value="Yip1_dom"/>
</dbReference>
<feature type="transmembrane region" description="Helical" evidence="5">
    <location>
        <begin position="158"/>
        <end position="179"/>
    </location>
</feature>
<reference evidence="8" key="1">
    <citation type="journal article" date="2019" name="Int. J. Syst. Evol. Microbiol.">
        <title>The Global Catalogue of Microorganisms (GCM) 10K type strain sequencing project: providing services to taxonomists for standard genome sequencing and annotation.</title>
        <authorList>
            <consortium name="The Broad Institute Genomics Platform"/>
            <consortium name="The Broad Institute Genome Sequencing Center for Infectious Disease"/>
            <person name="Wu L."/>
            <person name="Ma J."/>
        </authorList>
    </citation>
    <scope>NUCLEOTIDE SEQUENCE [LARGE SCALE GENOMIC DNA]</scope>
    <source>
        <strain evidence="8">CGMCC 1.15928</strain>
    </source>
</reference>
<evidence type="ECO:0000256" key="1">
    <source>
        <dbReference type="ARBA" id="ARBA00004141"/>
    </source>
</evidence>
<dbReference type="Proteomes" id="UP000628854">
    <property type="component" value="Unassembled WGS sequence"/>
</dbReference>
<organism evidence="7 8">
    <name type="scientific">Henriciella pelagia</name>
    <dbReference type="NCBI Taxonomy" id="1977912"/>
    <lineage>
        <taxon>Bacteria</taxon>
        <taxon>Pseudomonadati</taxon>
        <taxon>Pseudomonadota</taxon>
        <taxon>Alphaproteobacteria</taxon>
        <taxon>Hyphomonadales</taxon>
        <taxon>Hyphomonadaceae</taxon>
        <taxon>Henriciella</taxon>
    </lineage>
</organism>
<feature type="transmembrane region" description="Helical" evidence="5">
    <location>
        <begin position="67"/>
        <end position="90"/>
    </location>
</feature>
<proteinExistence type="predicted"/>
<gene>
    <name evidence="7" type="ORF">GCM10011503_01880</name>
</gene>
<evidence type="ECO:0000256" key="2">
    <source>
        <dbReference type="ARBA" id="ARBA00022692"/>
    </source>
</evidence>
<evidence type="ECO:0000313" key="8">
    <source>
        <dbReference type="Proteomes" id="UP000628854"/>
    </source>
</evidence>
<evidence type="ECO:0000259" key="6">
    <source>
        <dbReference type="Pfam" id="PF04893"/>
    </source>
</evidence>
<protein>
    <recommendedName>
        <fullName evidence="6">Yip1 domain-containing protein</fullName>
    </recommendedName>
</protein>
<accession>A0ABQ1J3H5</accession>
<name>A0ABQ1J3H5_9PROT</name>
<keyword evidence="2 5" id="KW-0812">Transmembrane</keyword>
<evidence type="ECO:0000313" key="7">
    <source>
        <dbReference type="EMBL" id="GGB57118.1"/>
    </source>
</evidence>
<feature type="domain" description="Yip1" evidence="6">
    <location>
        <begin position="11"/>
        <end position="175"/>
    </location>
</feature>
<evidence type="ECO:0000256" key="5">
    <source>
        <dbReference type="SAM" id="Phobius"/>
    </source>
</evidence>
<dbReference type="Pfam" id="PF04893">
    <property type="entry name" value="Yip1"/>
    <property type="match status" value="1"/>
</dbReference>
<sequence length="194" mass="20578">MTTLIDRARNLILKPAEEWAVIEAEPLDKQAVLIGYVLPLAAIPLVAALIGQTLIGVPGIGRLPLDLVIGGILYSFAASIAGVFVFAFILTKLAPYFGAEADFDRAFKVSAYTPTASWLAGIFMLLPFLGFLTLLGLYSFYLLFLGVPRLMKPPADKATVYTLASIGVAFLLAMVFAAVQTFVVMGSAGSATGL</sequence>
<comment type="caution">
    <text evidence="7">The sequence shown here is derived from an EMBL/GenBank/DDBJ whole genome shotgun (WGS) entry which is preliminary data.</text>
</comment>
<evidence type="ECO:0000256" key="3">
    <source>
        <dbReference type="ARBA" id="ARBA00022989"/>
    </source>
</evidence>
<dbReference type="EMBL" id="BMKF01000001">
    <property type="protein sequence ID" value="GGB57118.1"/>
    <property type="molecule type" value="Genomic_DNA"/>
</dbReference>
<feature type="transmembrane region" description="Helical" evidence="5">
    <location>
        <begin position="118"/>
        <end position="146"/>
    </location>
</feature>
<keyword evidence="4 5" id="KW-0472">Membrane</keyword>
<dbReference type="RefSeq" id="WP_084394022.1">
    <property type="nucleotide sequence ID" value="NZ_BMKF01000001.1"/>
</dbReference>
<feature type="transmembrane region" description="Helical" evidence="5">
    <location>
        <begin position="33"/>
        <end position="55"/>
    </location>
</feature>
<evidence type="ECO:0000256" key="4">
    <source>
        <dbReference type="ARBA" id="ARBA00023136"/>
    </source>
</evidence>
<comment type="subcellular location">
    <subcellularLocation>
        <location evidence="1">Membrane</location>
        <topology evidence="1">Multi-pass membrane protein</topology>
    </subcellularLocation>
</comment>
<keyword evidence="3 5" id="KW-1133">Transmembrane helix</keyword>
<keyword evidence="8" id="KW-1185">Reference proteome</keyword>